<dbReference type="Proteomes" id="UP000516645">
    <property type="component" value="Segment"/>
</dbReference>
<evidence type="ECO:0000313" key="2">
    <source>
        <dbReference type="Proteomes" id="UP000516645"/>
    </source>
</evidence>
<proteinExistence type="predicted"/>
<name>A0A7L7SPF4_9CAUD</name>
<accession>A0A7L7SPF4</accession>
<dbReference type="KEGG" id="vg:65128369"/>
<dbReference type="EMBL" id="MT771343">
    <property type="protein sequence ID" value="QOC56037.1"/>
    <property type="molecule type" value="Genomic_DNA"/>
</dbReference>
<reference evidence="1 2" key="1">
    <citation type="submission" date="2020-07" db="EMBL/GenBank/DDBJ databases">
        <authorList>
            <person name="Bortz R.L."/>
            <person name="Bai C."/>
            <person name="Brody A."/>
            <person name="Douse D."/>
            <person name="Feder N.M."/>
            <person name="Fischer E."/>
            <person name="Kim I."/>
            <person name="Kornbau S."/>
            <person name="Malek C.E."/>
            <person name="Menendez J.A."/>
            <person name="Moore R.J."/>
            <person name="Pinkovsky V.I."/>
            <person name="Raghavan D."/>
            <person name="Reznik A.S."/>
            <person name="Sciarra A.R."/>
            <person name="Starinsky S.F."/>
            <person name="Vaughan O."/>
            <person name="Walker S.E."/>
            <person name="Wiemann J."/>
            <person name="Butela K.A."/>
            <person name="Garlena R.A."/>
            <person name="Russell D.A."/>
            <person name="Pope W.H."/>
            <person name="Jacobs-Sera D."/>
            <person name="Hatfull G.F."/>
        </authorList>
    </citation>
    <scope>NUCLEOTIDE SEQUENCE [LARGE SCALE GENOMIC DNA]</scope>
</reference>
<gene>
    <name evidence="1" type="primary">39</name>
    <name evidence="1" type="ORF">SEA_CLOWN_39</name>
</gene>
<evidence type="ECO:0008006" key="3">
    <source>
        <dbReference type="Google" id="ProtNLM"/>
    </source>
</evidence>
<organism evidence="1 2">
    <name type="scientific">Gordonia phage Clown</name>
    <dbReference type="NCBI Taxonomy" id="2759393"/>
    <lineage>
        <taxon>Viruses</taxon>
        <taxon>Duplodnaviria</taxon>
        <taxon>Heunggongvirae</taxon>
        <taxon>Uroviricota</taxon>
        <taxon>Caudoviricetes</taxon>
        <taxon>Stackebrandtviridae</taxon>
        <taxon>Frickvirinae</taxon>
        <taxon>Clownvirus</taxon>
        <taxon>Clownvirus clown</taxon>
    </lineage>
</organism>
<dbReference type="GeneID" id="65128369"/>
<keyword evidence="2" id="KW-1185">Reference proteome</keyword>
<evidence type="ECO:0000313" key="1">
    <source>
        <dbReference type="EMBL" id="QOC56037.1"/>
    </source>
</evidence>
<sequence>MAITYTLNDGFGTPGKKIKLSWRPATIRTVDGQLVVSGEAKVVPSTVGVLTSIPNVAPGMWRISNFFGGPIFIDVPEAGGDVTALIQAAIGVPQNAPVTTLLDAAKVAAEAAVDDLDIVTTVAGKYTKPAGGIPLTDLKKADLDGTYVRFTNQNGDPLPPGTVVEIRVNTTTSEIDDIIVAEGA</sequence>
<dbReference type="RefSeq" id="YP_010110079.1">
    <property type="nucleotide sequence ID" value="NC_055867.1"/>
</dbReference>
<protein>
    <recommendedName>
        <fullName evidence="3">Minor tail protein</fullName>
    </recommendedName>
</protein>